<evidence type="ECO:0000313" key="2">
    <source>
        <dbReference type="EMBL" id="RSL15456.1"/>
    </source>
</evidence>
<reference evidence="2 3" key="1">
    <citation type="submission" date="2018-12" db="EMBL/GenBank/DDBJ databases">
        <title>Sequencing of bacterial isolates from soil warming experiment in Harvard Forest, Massachusetts, USA.</title>
        <authorList>
            <person name="Deangelis K."/>
        </authorList>
    </citation>
    <scope>NUCLEOTIDE SEQUENCE [LARGE SCALE GENOMIC DNA]</scope>
    <source>
        <strain evidence="2 3">EB153</strain>
    </source>
</reference>
<keyword evidence="1" id="KW-1133">Transmembrane helix</keyword>
<evidence type="ECO:0000256" key="1">
    <source>
        <dbReference type="SAM" id="Phobius"/>
    </source>
</evidence>
<sequence>MDSDSRKPALQLTEGGPLYRIEKRLKFIRERSPQVLTVAGLSILVTWVPLFLLSAAQGSAYHTTTVMVPFLRDFATYTRFLIAMPILILAETFLGPRLAKAAEFFVTSGLVLEKDYTRFDAAVERGLRLRDSTVAELLLVAGSYAISLTALHSMAVHAATWSASYSGAGFRLTWAGWWLVGFCAPFLNFLLLRWVWRLFLWGQFLWSMNKLDLQLFPPHPDESGGLGFIGRAQQFFGIILFGYSAATAGVLADTVIYDKVPLQHFAGPLVAYVVIAVGIVIAPLLVFAVRMHETKIHGLYQYSSLATSYTSAFHHRWINKDPEASEPLLGTSDIQSLADLGNSFGFIKGMDDLPMNPRTPIHLALACLIPMAPLLLIVIPLKEMVKLLFKAVL</sequence>
<feature type="transmembrane region" description="Helical" evidence="1">
    <location>
        <begin position="269"/>
        <end position="289"/>
    </location>
</feature>
<name>A0A3R9WEU5_9BACT</name>
<feature type="transmembrane region" description="Helical" evidence="1">
    <location>
        <begin position="235"/>
        <end position="257"/>
    </location>
</feature>
<keyword evidence="1" id="KW-0472">Membrane</keyword>
<feature type="transmembrane region" description="Helical" evidence="1">
    <location>
        <begin position="175"/>
        <end position="196"/>
    </location>
</feature>
<organism evidence="2 3">
    <name type="scientific">Edaphobacter aggregans</name>
    <dbReference type="NCBI Taxonomy" id="570835"/>
    <lineage>
        <taxon>Bacteria</taxon>
        <taxon>Pseudomonadati</taxon>
        <taxon>Acidobacteriota</taxon>
        <taxon>Terriglobia</taxon>
        <taxon>Terriglobales</taxon>
        <taxon>Acidobacteriaceae</taxon>
        <taxon>Edaphobacter</taxon>
    </lineage>
</organism>
<dbReference type="Proteomes" id="UP000269669">
    <property type="component" value="Unassembled WGS sequence"/>
</dbReference>
<evidence type="ECO:0000313" key="3">
    <source>
        <dbReference type="Proteomes" id="UP000269669"/>
    </source>
</evidence>
<dbReference type="RefSeq" id="WP_125484193.1">
    <property type="nucleotide sequence ID" value="NZ_RSDW01000001.1"/>
</dbReference>
<gene>
    <name evidence="2" type="ORF">EDE15_0945</name>
</gene>
<accession>A0A3R9WEU5</accession>
<comment type="caution">
    <text evidence="2">The sequence shown here is derived from an EMBL/GenBank/DDBJ whole genome shotgun (WGS) entry which is preliminary data.</text>
</comment>
<dbReference type="OrthoDB" id="5493434at2"/>
<dbReference type="EMBL" id="RSDW01000001">
    <property type="protein sequence ID" value="RSL15456.1"/>
    <property type="molecule type" value="Genomic_DNA"/>
</dbReference>
<feature type="transmembrane region" description="Helical" evidence="1">
    <location>
        <begin position="363"/>
        <end position="381"/>
    </location>
</feature>
<feature type="transmembrane region" description="Helical" evidence="1">
    <location>
        <begin position="35"/>
        <end position="56"/>
    </location>
</feature>
<dbReference type="AlphaFoldDB" id="A0A3R9WEU5"/>
<keyword evidence="3" id="KW-1185">Reference proteome</keyword>
<keyword evidence="1" id="KW-0812">Transmembrane</keyword>
<protein>
    <submittedName>
        <fullName evidence="2">Uncharacterized protein</fullName>
    </submittedName>
</protein>
<feature type="transmembrane region" description="Helical" evidence="1">
    <location>
        <begin position="76"/>
        <end position="94"/>
    </location>
</feature>
<feature type="transmembrane region" description="Helical" evidence="1">
    <location>
        <begin position="134"/>
        <end position="155"/>
    </location>
</feature>
<proteinExistence type="predicted"/>